<reference evidence="3 4" key="1">
    <citation type="submission" date="2016-04" db="EMBL/GenBank/DDBJ databases">
        <title>A degradative enzymes factory behind the ericoid mycorrhizal symbiosis.</title>
        <authorList>
            <consortium name="DOE Joint Genome Institute"/>
            <person name="Martino E."/>
            <person name="Morin E."/>
            <person name="Grelet G."/>
            <person name="Kuo A."/>
            <person name="Kohler A."/>
            <person name="Daghino S."/>
            <person name="Barry K."/>
            <person name="Choi C."/>
            <person name="Cichocki N."/>
            <person name="Clum A."/>
            <person name="Copeland A."/>
            <person name="Hainaut M."/>
            <person name="Haridas S."/>
            <person name="Labutti K."/>
            <person name="Lindquist E."/>
            <person name="Lipzen A."/>
            <person name="Khouja H.-R."/>
            <person name="Murat C."/>
            <person name="Ohm R."/>
            <person name="Olson A."/>
            <person name="Spatafora J."/>
            <person name="Veneault-Fourrey C."/>
            <person name="Henrissat B."/>
            <person name="Grigoriev I."/>
            <person name="Martin F."/>
            <person name="Perotto S."/>
        </authorList>
    </citation>
    <scope>NUCLEOTIDE SEQUENCE [LARGE SCALE GENOMIC DNA]</scope>
    <source>
        <strain evidence="3 4">F</strain>
    </source>
</reference>
<feature type="compositionally biased region" description="Basic residues" evidence="1">
    <location>
        <begin position="8"/>
        <end position="22"/>
    </location>
</feature>
<keyword evidence="4" id="KW-1185">Reference proteome</keyword>
<dbReference type="Pfam" id="PF26639">
    <property type="entry name" value="Het-6_barrel"/>
    <property type="match status" value="1"/>
</dbReference>
<dbReference type="InterPro" id="IPR052895">
    <property type="entry name" value="HetReg/Transcr_Mod"/>
</dbReference>
<feature type="domain" description="Heterokaryon incompatibility" evidence="2">
    <location>
        <begin position="155"/>
        <end position="374"/>
    </location>
</feature>
<dbReference type="PANTHER" id="PTHR24148:SF64">
    <property type="entry name" value="HETEROKARYON INCOMPATIBILITY DOMAIN-CONTAINING PROTEIN"/>
    <property type="match status" value="1"/>
</dbReference>
<evidence type="ECO:0000313" key="3">
    <source>
        <dbReference type="EMBL" id="PMD31301.1"/>
    </source>
</evidence>
<dbReference type="Proteomes" id="UP000235786">
    <property type="component" value="Unassembled WGS sequence"/>
</dbReference>
<evidence type="ECO:0000259" key="2">
    <source>
        <dbReference type="Pfam" id="PF06985"/>
    </source>
</evidence>
<protein>
    <recommendedName>
        <fullName evidence="2">Heterokaryon incompatibility domain-containing protein</fullName>
    </recommendedName>
</protein>
<proteinExistence type="predicted"/>
<dbReference type="Pfam" id="PF06985">
    <property type="entry name" value="HET"/>
    <property type="match status" value="1"/>
</dbReference>
<gene>
    <name evidence="3" type="ORF">L207DRAFT_519556</name>
</gene>
<dbReference type="InterPro" id="IPR010730">
    <property type="entry name" value="HET"/>
</dbReference>
<evidence type="ECO:0000313" key="4">
    <source>
        <dbReference type="Proteomes" id="UP000235786"/>
    </source>
</evidence>
<dbReference type="EMBL" id="KZ613963">
    <property type="protein sequence ID" value="PMD31301.1"/>
    <property type="molecule type" value="Genomic_DNA"/>
</dbReference>
<evidence type="ECO:0000256" key="1">
    <source>
        <dbReference type="SAM" id="MobiDB-lite"/>
    </source>
</evidence>
<sequence length="801" mass="91193">MFSAAISRVKRMAKPLRHRKGKDKGEQEKETQIPSLEPESLDIAGLVIEDNPNINVSESLIVNDNLEANNSLDANHSLDIMNNPDVTEYFGDFLWRISIMELINDLNETSKDRFNYGLPLKERTIRLIRLHSGSGDDPIVCSMTVDSLNGGLIPFEAVSYVWGSEENPRSITCNWAIPFEEEDIIRFLYPTEVTNNMKVTENLYHLMLRLRLPGQMRTLWIDQICIDQDENPEKLDEKMAQVRMMAEVYSAAENVLIWLGEEDSETGTAFGMLEWAAATEGLPDGEVGSLVMYLQGSDDIVLDQAELGRAEGSIQKKATMDYLRSLLVHVQPTIISGLVDPEHPYRVHMTFIGSRALSALLERPWFSRSWTFQEAISARRATIMCGSHKLPWEILYRACKSMQTRRIVIKEPHSRVNLAFAIESTVRKGDLQRDWARLKAIGKGQSNRPDDGEWLDSMVFYRERRLKRLLPLLRSTTCKDPRDKVLALLGIGHDDSRWIVFPNYKWPVVNLYTCIVSYWIRDRKRMDISFLNHVQNSHPEYGLPSWVPDWNKPAIARPLVDLADFSAAGDTVPEVFMEEVDFLNDLKPFPYYPPIAIEGFFILKVQDVEADLTKYEHHAEMLNRFEDPYPTTELPYLDAYRRTVYPNIPEDLAPVERAKTAPSFWEYVNNHNCESQPPSLDSLGAEHPTVAKQHHTASELQCQVPDTQVPLDDNSRIQSHTRAPAPGRAFFIATTGFIGLCPKDTQPGDVIYIFLGGATPFVVRVLDDGDIKFVGECFVLGLMHGEAVEGRPKQRVVVIMR</sequence>
<dbReference type="AlphaFoldDB" id="A0A2J6QYI6"/>
<dbReference type="OrthoDB" id="2288928at2759"/>
<organism evidence="3 4">
    <name type="scientific">Hyaloscypha variabilis (strain UAMH 11265 / GT02V1 / F)</name>
    <name type="common">Meliniomyces variabilis</name>
    <dbReference type="NCBI Taxonomy" id="1149755"/>
    <lineage>
        <taxon>Eukaryota</taxon>
        <taxon>Fungi</taxon>
        <taxon>Dikarya</taxon>
        <taxon>Ascomycota</taxon>
        <taxon>Pezizomycotina</taxon>
        <taxon>Leotiomycetes</taxon>
        <taxon>Helotiales</taxon>
        <taxon>Hyaloscyphaceae</taxon>
        <taxon>Hyaloscypha</taxon>
        <taxon>Hyaloscypha variabilis</taxon>
    </lineage>
</organism>
<accession>A0A2J6QYI6</accession>
<dbReference type="PANTHER" id="PTHR24148">
    <property type="entry name" value="ANKYRIN REPEAT DOMAIN-CONTAINING PROTEIN 39 HOMOLOG-RELATED"/>
    <property type="match status" value="1"/>
</dbReference>
<feature type="region of interest" description="Disordered" evidence="1">
    <location>
        <begin position="1"/>
        <end position="36"/>
    </location>
</feature>
<name>A0A2J6QYI6_HYAVF</name>